<dbReference type="InterPro" id="IPR015421">
    <property type="entry name" value="PyrdxlP-dep_Trfase_major"/>
</dbReference>
<dbReference type="PANTHER" id="PTHR11999">
    <property type="entry name" value="GROUP II PYRIDOXAL-5-PHOSPHATE DECARBOXYLASE"/>
    <property type="match status" value="1"/>
</dbReference>
<keyword evidence="9" id="KW-1185">Reference proteome</keyword>
<dbReference type="InterPro" id="IPR015422">
    <property type="entry name" value="PyrdxlP-dep_Trfase_small"/>
</dbReference>
<accession>A0ABN2JVG5</accession>
<evidence type="ECO:0000256" key="6">
    <source>
        <dbReference type="RuleBase" id="RU000382"/>
    </source>
</evidence>
<evidence type="ECO:0000256" key="4">
    <source>
        <dbReference type="ARBA" id="ARBA00022898"/>
    </source>
</evidence>
<dbReference type="GO" id="GO:0008483">
    <property type="term" value="F:transaminase activity"/>
    <property type="evidence" value="ECO:0007669"/>
    <property type="project" value="UniProtKB-KW"/>
</dbReference>
<keyword evidence="3" id="KW-0210">Decarboxylase</keyword>
<feature type="region of interest" description="Disordered" evidence="7">
    <location>
        <begin position="1"/>
        <end position="20"/>
    </location>
</feature>
<dbReference type="SUPFAM" id="SSF53383">
    <property type="entry name" value="PLP-dependent transferases"/>
    <property type="match status" value="1"/>
</dbReference>
<protein>
    <submittedName>
        <fullName evidence="8">Aminotransferase class V-fold PLP-dependent enzyme</fullName>
    </submittedName>
</protein>
<evidence type="ECO:0000256" key="5">
    <source>
        <dbReference type="ARBA" id="ARBA00023239"/>
    </source>
</evidence>
<comment type="caution">
    <text evidence="8">The sequence shown here is derived from an EMBL/GenBank/DDBJ whole genome shotgun (WGS) entry which is preliminary data.</text>
</comment>
<dbReference type="Pfam" id="PF00282">
    <property type="entry name" value="Pyridoxal_deC"/>
    <property type="match status" value="1"/>
</dbReference>
<proteinExistence type="inferred from homology"/>
<evidence type="ECO:0000313" key="8">
    <source>
        <dbReference type="EMBL" id="GAA1740251.1"/>
    </source>
</evidence>
<organism evidence="8 9">
    <name type="scientific">Isoptericola hypogeus</name>
    <dbReference type="NCBI Taxonomy" id="300179"/>
    <lineage>
        <taxon>Bacteria</taxon>
        <taxon>Bacillati</taxon>
        <taxon>Actinomycetota</taxon>
        <taxon>Actinomycetes</taxon>
        <taxon>Micrococcales</taxon>
        <taxon>Promicromonosporaceae</taxon>
        <taxon>Isoptericola</taxon>
    </lineage>
</organism>
<dbReference type="Gene3D" id="3.40.640.10">
    <property type="entry name" value="Type I PLP-dependent aspartate aminotransferase-like (Major domain)"/>
    <property type="match status" value="1"/>
</dbReference>
<dbReference type="Proteomes" id="UP001501138">
    <property type="component" value="Unassembled WGS sequence"/>
</dbReference>
<evidence type="ECO:0000256" key="2">
    <source>
        <dbReference type="ARBA" id="ARBA00009533"/>
    </source>
</evidence>
<evidence type="ECO:0000313" key="9">
    <source>
        <dbReference type="Proteomes" id="UP001501138"/>
    </source>
</evidence>
<evidence type="ECO:0000256" key="1">
    <source>
        <dbReference type="ARBA" id="ARBA00001933"/>
    </source>
</evidence>
<dbReference type="InterPro" id="IPR002129">
    <property type="entry name" value="PyrdxlP-dep_de-COase"/>
</dbReference>
<keyword evidence="5 6" id="KW-0456">Lyase</keyword>
<reference evidence="8 9" key="1">
    <citation type="journal article" date="2019" name="Int. J. Syst. Evol. Microbiol.">
        <title>The Global Catalogue of Microorganisms (GCM) 10K type strain sequencing project: providing services to taxonomists for standard genome sequencing and annotation.</title>
        <authorList>
            <consortium name="The Broad Institute Genomics Platform"/>
            <consortium name="The Broad Institute Genome Sequencing Center for Infectious Disease"/>
            <person name="Wu L."/>
            <person name="Ma J."/>
        </authorList>
    </citation>
    <scope>NUCLEOTIDE SEQUENCE [LARGE SCALE GENOMIC DNA]</scope>
    <source>
        <strain evidence="8 9">JCM 15589</strain>
    </source>
</reference>
<evidence type="ECO:0000256" key="3">
    <source>
        <dbReference type="ARBA" id="ARBA00022793"/>
    </source>
</evidence>
<name>A0ABN2JVG5_9MICO</name>
<gene>
    <name evidence="8" type="ORF">GCM10009809_39810</name>
</gene>
<dbReference type="InterPro" id="IPR015424">
    <property type="entry name" value="PyrdxlP-dep_Trfase"/>
</dbReference>
<dbReference type="RefSeq" id="WP_344250602.1">
    <property type="nucleotide sequence ID" value="NZ_BAAAPM010000009.1"/>
</dbReference>
<dbReference type="EMBL" id="BAAAPM010000009">
    <property type="protein sequence ID" value="GAA1740251.1"/>
    <property type="molecule type" value="Genomic_DNA"/>
</dbReference>
<dbReference type="PANTHER" id="PTHR11999:SF70">
    <property type="entry name" value="MIP05841P"/>
    <property type="match status" value="1"/>
</dbReference>
<keyword evidence="8" id="KW-0032">Aminotransferase</keyword>
<dbReference type="InterPro" id="IPR010977">
    <property type="entry name" value="Aromatic_deC"/>
</dbReference>
<keyword evidence="8" id="KW-0808">Transferase</keyword>
<comment type="similarity">
    <text evidence="2 6">Belongs to the group II decarboxylase family.</text>
</comment>
<comment type="cofactor">
    <cofactor evidence="1 6">
        <name>pyridoxal 5'-phosphate</name>
        <dbReference type="ChEBI" id="CHEBI:597326"/>
    </cofactor>
</comment>
<dbReference type="Gene3D" id="3.90.1150.10">
    <property type="entry name" value="Aspartate Aminotransferase, domain 1"/>
    <property type="match status" value="1"/>
</dbReference>
<evidence type="ECO:0000256" key="7">
    <source>
        <dbReference type="SAM" id="MobiDB-lite"/>
    </source>
</evidence>
<sequence>MPDDGPDHGRDDGPAVHDDQQARLLGKVARYTADYRAGLAARPVGARADDAELRARLGGPLPQEPSSPEAVVDALVAAAEDGLVASAGPRYFGFVVGGSSPASLAADWLTSGWDQNAGAFALSPASAVAEDVAGTWLLELLGLPAGASVGFTTGATMANATCLAAARSSVLARAGWDVERDGLFGAPPIHVVVGEDRHISIELALRYLGLGSDRVHRVAADDQGRMRADDLAAVLDGCSGPTVVAAQAGNVNSGSFDPVDEVCRLSRAHDAWVHVDGAFGIWAAASPRHRHLVRGVEAADSWAVDAHKWLNVPYDSGFAIVADPRAHLRATGLPSAGYLEPHDSIRRDNADWVPEMSRRARGFTVWAAIRELGRSGVADLVDRCCRHAARFAQALGAAPGVEILGDVVLNQVLVRFHRPDGDDDDDADALTRAVVAAVQAEGTCWLGGTTWRGRAAMRISVSGGSTTDADVDRTVAAILAAAGDGSLPAPAERRG</sequence>
<keyword evidence="4 6" id="KW-0663">Pyridoxal phosphate</keyword>